<dbReference type="Pfam" id="PF14460">
    <property type="entry name" value="Prok-E2_D"/>
    <property type="match status" value="1"/>
</dbReference>
<comment type="caution">
    <text evidence="1">The sequence shown here is derived from an EMBL/GenBank/DDBJ whole genome shotgun (WGS) entry which is preliminary data.</text>
</comment>
<organism evidence="1 2">
    <name type="scientific">Candidatus Cryptobacteroides faecavium</name>
    <dbReference type="NCBI Taxonomy" id="2840762"/>
    <lineage>
        <taxon>Bacteria</taxon>
        <taxon>Pseudomonadati</taxon>
        <taxon>Bacteroidota</taxon>
        <taxon>Bacteroidia</taxon>
        <taxon>Bacteroidales</taxon>
        <taxon>Candidatus Cryptobacteroides</taxon>
    </lineage>
</organism>
<evidence type="ECO:0000313" key="2">
    <source>
        <dbReference type="Proteomes" id="UP000823603"/>
    </source>
</evidence>
<evidence type="ECO:0000313" key="1">
    <source>
        <dbReference type="EMBL" id="MBO8471747.1"/>
    </source>
</evidence>
<name>A0A9D9IG04_9BACT</name>
<gene>
    <name evidence="1" type="ORF">IAB82_08145</name>
</gene>
<reference evidence="1" key="2">
    <citation type="journal article" date="2021" name="PeerJ">
        <title>Extensive microbial diversity within the chicken gut microbiome revealed by metagenomics and culture.</title>
        <authorList>
            <person name="Gilroy R."/>
            <person name="Ravi A."/>
            <person name="Getino M."/>
            <person name="Pursley I."/>
            <person name="Horton D.L."/>
            <person name="Alikhan N.F."/>
            <person name="Baker D."/>
            <person name="Gharbi K."/>
            <person name="Hall N."/>
            <person name="Watson M."/>
            <person name="Adriaenssens E.M."/>
            <person name="Foster-Nyarko E."/>
            <person name="Jarju S."/>
            <person name="Secka A."/>
            <person name="Antonio M."/>
            <person name="Oren A."/>
            <person name="Chaudhuri R.R."/>
            <person name="La Ragione R."/>
            <person name="Hildebrand F."/>
            <person name="Pallen M.J."/>
        </authorList>
    </citation>
    <scope>NUCLEOTIDE SEQUENCE</scope>
    <source>
        <strain evidence="1">B2-22910</strain>
    </source>
</reference>
<protein>
    <submittedName>
        <fullName evidence="1">Prokaryotic E2 ligase family D protein</fullName>
    </submittedName>
</protein>
<dbReference type="GO" id="GO:0016874">
    <property type="term" value="F:ligase activity"/>
    <property type="evidence" value="ECO:0007669"/>
    <property type="project" value="UniProtKB-KW"/>
</dbReference>
<dbReference type="InterPro" id="IPR032787">
    <property type="entry name" value="Prok-E2_D"/>
</dbReference>
<sequence>MFETNQLTKEITDMLVPRAALIAYSTEEKTHAGDRRYFLELREIDSQGNMTEGKPVTVEFMNELVRNYSETHSSTPHGRLPSNLLYADTRKGSERYVWYNPPGKRMMYFVGGLGIENAEYHLPGIIYEARGTRLNVYAYKEDQPCMETALYAAPLFNVTGSSVCLGSARIEKPRELTYANLLEYWERKFWLTEFSHLGGHGNPTKSNLVLVTKAARDKPFDLKELKPLKNLKLKDILE</sequence>
<proteinExistence type="predicted"/>
<reference evidence="1" key="1">
    <citation type="submission" date="2020-10" db="EMBL/GenBank/DDBJ databases">
        <authorList>
            <person name="Gilroy R."/>
        </authorList>
    </citation>
    <scope>NUCLEOTIDE SEQUENCE</scope>
    <source>
        <strain evidence="1">B2-22910</strain>
    </source>
</reference>
<keyword evidence="1" id="KW-0436">Ligase</keyword>
<dbReference type="AlphaFoldDB" id="A0A9D9IG04"/>
<dbReference type="Proteomes" id="UP000823603">
    <property type="component" value="Unassembled WGS sequence"/>
</dbReference>
<dbReference type="EMBL" id="JADIMB010000119">
    <property type="protein sequence ID" value="MBO8471747.1"/>
    <property type="molecule type" value="Genomic_DNA"/>
</dbReference>
<accession>A0A9D9IG04</accession>